<dbReference type="InterPro" id="IPR038901">
    <property type="entry name" value="HEXDC-like"/>
</dbReference>
<evidence type="ECO:0000256" key="5">
    <source>
        <dbReference type="SAM" id="Phobius"/>
    </source>
</evidence>
<dbReference type="AlphaFoldDB" id="A0A023F3R5"/>
<reference evidence="7" key="1">
    <citation type="journal article" date="2014" name="PLoS Negl. Trop. Dis.">
        <title>An updated insight into the Sialotranscriptome of Triatoma infestans: developmental stage and geographic variations.</title>
        <authorList>
            <person name="Schwarz A."/>
            <person name="Medrano-Mercado N."/>
            <person name="Schaub G.A."/>
            <person name="Struchiner C.J."/>
            <person name="Bargues M.D."/>
            <person name="Levy M.Z."/>
            <person name="Ribeiro J.M."/>
        </authorList>
    </citation>
    <scope>NUCLEOTIDE SEQUENCE</scope>
    <source>
        <strain evidence="7">Chile</strain>
        <tissue evidence="7">Salivary glands</tissue>
    </source>
</reference>
<comment type="catalytic activity">
    <reaction evidence="1">
        <text>Hydrolysis of terminal non-reducing N-acetyl-D-hexosamine residues in N-acetyl-beta-D-hexosaminides.</text>
        <dbReference type="EC" id="3.2.1.52"/>
    </reaction>
</comment>
<feature type="domain" description="Glycoside hydrolase family 20 catalytic" evidence="6">
    <location>
        <begin position="192"/>
        <end position="330"/>
    </location>
</feature>
<keyword evidence="4" id="KW-0378">Hydrolase</keyword>
<dbReference type="PANTHER" id="PTHR21040:SF8">
    <property type="entry name" value="BCDNA.GH04120"/>
    <property type="match status" value="1"/>
</dbReference>
<feature type="non-terminal residue" evidence="7">
    <location>
        <position position="1"/>
    </location>
</feature>
<keyword evidence="5" id="KW-1133">Transmembrane helix</keyword>
<dbReference type="GO" id="GO:0004563">
    <property type="term" value="F:beta-N-acetylhexosaminidase activity"/>
    <property type="evidence" value="ECO:0007669"/>
    <property type="project" value="UniProtKB-EC"/>
</dbReference>
<sequence length="639" mass="72338">SSLAAWVTLAFWRRKSVVLLICLLLVVLIAIVRYSHFPLPNREEDDPALRPLPAQDKRTLLGGSSVQFVAGPPQAGTQVPRIRPQDINHQNAIDDRQLSKQVDYSSTYNLPANEAVMSDIMIGGGGFHGVQGGKPYVPKARLIHIDLKGAPPKVTYLKKIFALAKDTGATGVLLEWEDMFPWSGELASLAARNAYSRSDVDEIIKEAASLELDVIPLVQTFGHVEFALKNEDFYHLREVPESAQALCPSLNASMHFVQRIIEQVMEVHQGVKYLHIGCDEVFQMGECSRCRSQPRESLFLWHVSRVAQFVRSHYPTVTPIMWDDMLRHLPPPTLDQYRIGELVEPMVWVYAEDVYRFVPYSVWDKYASVFPRIWAASAFKGAFGETLYIPNVKRHLDNNLHWLELMATEGPKFKGGFQGIVLTGWQRYDHFSVLCELLPAAIPSLVVTLAATTYGYMNASLRSKLNSRLNCGVFGPVTHFNLNNDPFLWDSYSRCSFPGHGFFKLTYRLSVAEKEADELITAVRKQKGWMTDYNVRHNFSTPLRVDELMQDEPRVYHNIAGLARAISDALSSIFDSYTIAEWVEQRIYPYVLELESLHKDAAGLKGRKIWPRRPFPALKDLARLGLKIPDEVNDVLPPG</sequence>
<dbReference type="InterPro" id="IPR015883">
    <property type="entry name" value="Glyco_hydro_20_cat"/>
</dbReference>
<dbReference type="EC" id="3.2.1.52" evidence="3"/>
<name>A0A023F3R5_TRIIF</name>
<keyword evidence="5" id="KW-0472">Membrane</keyword>
<evidence type="ECO:0000256" key="4">
    <source>
        <dbReference type="ARBA" id="ARBA00022801"/>
    </source>
</evidence>
<feature type="transmembrane region" description="Helical" evidence="5">
    <location>
        <begin position="17"/>
        <end position="35"/>
    </location>
</feature>
<accession>A0A023F3R5</accession>
<dbReference type="PANTHER" id="PTHR21040">
    <property type="entry name" value="BCDNA.GH04120"/>
    <property type="match status" value="1"/>
</dbReference>
<dbReference type="InterPro" id="IPR017853">
    <property type="entry name" value="GH"/>
</dbReference>
<comment type="similarity">
    <text evidence="2">Belongs to the glycosyl hydrolase 20 family.</text>
</comment>
<keyword evidence="5" id="KW-0812">Transmembrane</keyword>
<evidence type="ECO:0000256" key="3">
    <source>
        <dbReference type="ARBA" id="ARBA00012663"/>
    </source>
</evidence>
<evidence type="ECO:0000259" key="6">
    <source>
        <dbReference type="Pfam" id="PF00728"/>
    </source>
</evidence>
<evidence type="ECO:0000313" key="7">
    <source>
        <dbReference type="EMBL" id="JAC15544.1"/>
    </source>
</evidence>
<evidence type="ECO:0000256" key="2">
    <source>
        <dbReference type="ARBA" id="ARBA00006285"/>
    </source>
</evidence>
<dbReference type="EMBL" id="GBBI01003168">
    <property type="protein sequence ID" value="JAC15544.1"/>
    <property type="molecule type" value="mRNA"/>
</dbReference>
<dbReference type="Pfam" id="PF00728">
    <property type="entry name" value="Glyco_hydro_20"/>
    <property type="match status" value="1"/>
</dbReference>
<evidence type="ECO:0000256" key="1">
    <source>
        <dbReference type="ARBA" id="ARBA00001231"/>
    </source>
</evidence>
<proteinExistence type="evidence at transcript level"/>
<dbReference type="GO" id="GO:0005975">
    <property type="term" value="P:carbohydrate metabolic process"/>
    <property type="evidence" value="ECO:0007669"/>
    <property type="project" value="InterPro"/>
</dbReference>
<dbReference type="CDD" id="cd06565">
    <property type="entry name" value="GH20_GcnA-like"/>
    <property type="match status" value="1"/>
</dbReference>
<dbReference type="Gene3D" id="3.20.20.80">
    <property type="entry name" value="Glycosidases"/>
    <property type="match status" value="1"/>
</dbReference>
<organism evidence="7">
    <name type="scientific">Triatoma infestans</name>
    <name type="common">Assassin bug</name>
    <dbReference type="NCBI Taxonomy" id="30076"/>
    <lineage>
        <taxon>Eukaryota</taxon>
        <taxon>Metazoa</taxon>
        <taxon>Ecdysozoa</taxon>
        <taxon>Arthropoda</taxon>
        <taxon>Hexapoda</taxon>
        <taxon>Insecta</taxon>
        <taxon>Pterygota</taxon>
        <taxon>Neoptera</taxon>
        <taxon>Paraneoptera</taxon>
        <taxon>Hemiptera</taxon>
        <taxon>Heteroptera</taxon>
        <taxon>Panheteroptera</taxon>
        <taxon>Cimicomorpha</taxon>
        <taxon>Reduviidae</taxon>
        <taxon>Triatominae</taxon>
        <taxon>Triatoma</taxon>
    </lineage>
</organism>
<dbReference type="SUPFAM" id="SSF51445">
    <property type="entry name" value="(Trans)glycosidases"/>
    <property type="match status" value="1"/>
</dbReference>
<protein>
    <recommendedName>
        <fullName evidence="3">beta-N-acetylhexosaminidase</fullName>
        <ecNumber evidence="3">3.2.1.52</ecNumber>
    </recommendedName>
</protein>